<dbReference type="Pfam" id="PF01547">
    <property type="entry name" value="SBP_bac_1"/>
    <property type="match status" value="1"/>
</dbReference>
<dbReference type="PANTHER" id="PTHR43649">
    <property type="entry name" value="ARABINOSE-BINDING PROTEIN-RELATED"/>
    <property type="match status" value="1"/>
</dbReference>
<dbReference type="CDD" id="cd13585">
    <property type="entry name" value="PBP2_TMBP_like"/>
    <property type="match status" value="1"/>
</dbReference>
<dbReference type="PROSITE" id="PS51257">
    <property type="entry name" value="PROKAR_LIPOPROTEIN"/>
    <property type="match status" value="1"/>
</dbReference>
<dbReference type="Gene3D" id="3.40.190.10">
    <property type="entry name" value="Periplasmic binding protein-like II"/>
    <property type="match status" value="1"/>
</dbReference>
<evidence type="ECO:0000313" key="1">
    <source>
        <dbReference type="EMBL" id="MEB3100970.1"/>
    </source>
</evidence>
<organism evidence="1 2">
    <name type="scientific">Ferviditalea candida</name>
    <dbReference type="NCBI Taxonomy" id="3108399"/>
    <lineage>
        <taxon>Bacteria</taxon>
        <taxon>Bacillati</taxon>
        <taxon>Bacillota</taxon>
        <taxon>Bacilli</taxon>
        <taxon>Bacillales</taxon>
        <taxon>Paenibacillaceae</taxon>
        <taxon>Ferviditalea</taxon>
    </lineage>
</organism>
<evidence type="ECO:0000313" key="2">
    <source>
        <dbReference type="Proteomes" id="UP001310386"/>
    </source>
</evidence>
<protein>
    <submittedName>
        <fullName evidence="1">Sugar ABC transporter substrate-binding protein</fullName>
    </submittedName>
</protein>
<name>A0ABU5ZEP5_9BACL</name>
<dbReference type="Proteomes" id="UP001310386">
    <property type="component" value="Unassembled WGS sequence"/>
</dbReference>
<dbReference type="InterPro" id="IPR006059">
    <property type="entry name" value="SBP"/>
</dbReference>
<reference evidence="1" key="1">
    <citation type="submission" date="2023-12" db="EMBL/GenBank/DDBJ databases">
        <title>Fervidustalea candida gen. nov., sp. nov., a novel member of the family Paenibacillaceae isolated from a geothermal area.</title>
        <authorList>
            <person name="Li W.-J."/>
            <person name="Jiao J.-Y."/>
            <person name="Chen Y."/>
        </authorList>
    </citation>
    <scope>NUCLEOTIDE SEQUENCE</scope>
    <source>
        <strain evidence="1">SYSU GA230002</strain>
    </source>
</reference>
<accession>A0ABU5ZEP5</accession>
<dbReference type="InterPro" id="IPR050490">
    <property type="entry name" value="Bact_solute-bd_prot1"/>
</dbReference>
<keyword evidence="2" id="KW-1185">Reference proteome</keyword>
<sequence>MKTRVWIARVMILVLVVGLLGGCGQKRAEDKPAADSGQKQQDAPKPVEFTVWWMENRDDPVKAITKVIDDFQKENSNIKIKLESFSWEDVKPKVLAAINAGRAPDVIQSIPDFTVAIKETGAIQPVDDIVKEINDKFKFYQSQLDPYYYDNHYWAIPIFGMDVNLYYRKDILKKANIEPPKNWDELLAAAKQLNSGTMAGLGMPTSNSMYTDQILYNFMITNGGDLYDDKGNITFDTPENVAALKIMKDLAPYTPVDANTWWWQQAVENFVGGKSAMVLLLGLPPSFWYANQKDMRDQLGVVPFPVGPKGTPGSTSYSNGFMVTTTDSAKKEAIEKFLVYLHDPDRNGKFLADMLPGMYLPVTEASGKSDGFNKQEVISFYKDVVQTEIQSNEHGKLFGFTHGTPPKSIGPIAASNVLGKIVNKMIVEKMSPEDAAKWGQQELERVAKQ</sequence>
<dbReference type="SUPFAM" id="SSF53850">
    <property type="entry name" value="Periplasmic binding protein-like II"/>
    <property type="match status" value="1"/>
</dbReference>
<proteinExistence type="predicted"/>
<comment type="caution">
    <text evidence="1">The sequence shown here is derived from an EMBL/GenBank/DDBJ whole genome shotgun (WGS) entry which is preliminary data.</text>
</comment>
<dbReference type="EMBL" id="JAYJLD010000005">
    <property type="protein sequence ID" value="MEB3100970.1"/>
    <property type="molecule type" value="Genomic_DNA"/>
</dbReference>
<gene>
    <name evidence="1" type="ORF">VF724_04765</name>
</gene>
<dbReference type="PANTHER" id="PTHR43649:SF12">
    <property type="entry name" value="DIACETYLCHITOBIOSE BINDING PROTEIN DASA"/>
    <property type="match status" value="1"/>
</dbReference>
<dbReference type="RefSeq" id="WP_371753087.1">
    <property type="nucleotide sequence ID" value="NZ_JAYJLD010000005.1"/>
</dbReference>